<evidence type="ECO:0000313" key="1">
    <source>
        <dbReference type="EMBL" id="MCC9641129.1"/>
    </source>
</evidence>
<reference evidence="1" key="1">
    <citation type="submission" date="2021-11" db="EMBL/GenBank/DDBJ databases">
        <title>Genome sequence.</title>
        <authorList>
            <person name="Sun Q."/>
        </authorList>
    </citation>
    <scope>NUCLEOTIDE SEQUENCE</scope>
    <source>
        <strain evidence="1">JC740</strain>
    </source>
</reference>
<evidence type="ECO:0000313" key="2">
    <source>
        <dbReference type="Proteomes" id="UP001430306"/>
    </source>
</evidence>
<accession>A0ABS8NC65</accession>
<protein>
    <submittedName>
        <fullName evidence="1">Uncharacterized protein</fullName>
    </submittedName>
</protein>
<organism evidence="1 2">
    <name type="scientific">Rhodopirellula halodulae</name>
    <dbReference type="NCBI Taxonomy" id="2894198"/>
    <lineage>
        <taxon>Bacteria</taxon>
        <taxon>Pseudomonadati</taxon>
        <taxon>Planctomycetota</taxon>
        <taxon>Planctomycetia</taxon>
        <taxon>Pirellulales</taxon>
        <taxon>Pirellulaceae</taxon>
        <taxon>Rhodopirellula</taxon>
    </lineage>
</organism>
<comment type="caution">
    <text evidence="1">The sequence shown here is derived from an EMBL/GenBank/DDBJ whole genome shotgun (WGS) entry which is preliminary data.</text>
</comment>
<dbReference type="Proteomes" id="UP001430306">
    <property type="component" value="Unassembled WGS sequence"/>
</dbReference>
<keyword evidence="2" id="KW-1185">Reference proteome</keyword>
<gene>
    <name evidence="1" type="ORF">LOC71_02510</name>
</gene>
<proteinExistence type="predicted"/>
<dbReference type="EMBL" id="JAJKFW010000004">
    <property type="protein sequence ID" value="MCC9641129.1"/>
    <property type="molecule type" value="Genomic_DNA"/>
</dbReference>
<name>A0ABS8NC65_9BACT</name>
<dbReference type="RefSeq" id="WP_230271072.1">
    <property type="nucleotide sequence ID" value="NZ_JAJKFW010000004.1"/>
</dbReference>
<sequence length="126" mass="14183">MNAKPQAFVLLRHTATRRKGSSALVMVLMLSLLVGTFALTVTNRAADERRAEWDRQQIAILESAIRSARPFSRDLSSPFRLPVDDEAKVWVEVKLINPGDANDQLQATLFRNEQPGMTIQRPIRGQ</sequence>